<dbReference type="PANTHER" id="PTHR31516">
    <property type="entry name" value="STABILIZER OF AXONEMAL MICROTUBULES 2"/>
    <property type="match status" value="1"/>
</dbReference>
<comment type="similarity">
    <text evidence="1">Belongs to the FAM154 family.</text>
</comment>
<accession>H2ZJR8</accession>
<sequence>MAASQAQQAMSSDEKEARSVWRNLASEYTTMYAPWPRQEKYEIRPPSNGEFIYDSTAKHDMKTMYDANFVEHEATVRTKCLPPKSAHQKLDEQKMNCLSTYDESYKYKKGDRRPPFRPNPADHQTIEGHSHAATMSVNQETYRAYTQREFTGAKRDKIVIEQEQGVFPTDDNALLTTTVQETFRSPSSQSKRQPIIPVTCTIPNQSKMALQTTHMADYTRKEQSRPASAVPALKKDRRTFQWKVPGSKLNFTSTVQNDYINHMNVRRPKSFKPLHQYVASDTPFANQTHYNHDFREKPIQGSRPDPWRPEGNLRILDKGLFQDATQYKEAHCQTREPHKRATIIKPKTTHQQRTMKFYDDTSYNVNYRSFETTAGRRDNFKPVRNYTPPDIAFNVSSTAHAHYKGDPAPPSKICKPVTNKRIGEIIIT</sequence>
<organism evidence="2 3">
    <name type="scientific">Ciona savignyi</name>
    <name type="common">Pacific transparent sea squirt</name>
    <dbReference type="NCBI Taxonomy" id="51511"/>
    <lineage>
        <taxon>Eukaryota</taxon>
        <taxon>Metazoa</taxon>
        <taxon>Chordata</taxon>
        <taxon>Tunicata</taxon>
        <taxon>Ascidiacea</taxon>
        <taxon>Phlebobranchia</taxon>
        <taxon>Cionidae</taxon>
        <taxon>Ciona</taxon>
    </lineage>
</organism>
<evidence type="ECO:0000256" key="1">
    <source>
        <dbReference type="ARBA" id="ARBA00008738"/>
    </source>
</evidence>
<dbReference type="AlphaFoldDB" id="H2ZJR8"/>
<dbReference type="GO" id="GO:0036126">
    <property type="term" value="C:sperm flagellum"/>
    <property type="evidence" value="ECO:0007669"/>
    <property type="project" value="TreeGrafter"/>
</dbReference>
<dbReference type="GO" id="GO:0008017">
    <property type="term" value="F:microtubule binding"/>
    <property type="evidence" value="ECO:0007669"/>
    <property type="project" value="InterPro"/>
</dbReference>
<reference evidence="2" key="3">
    <citation type="submission" date="2025-09" db="UniProtKB">
        <authorList>
            <consortium name="Ensembl"/>
        </authorList>
    </citation>
    <scope>IDENTIFICATION</scope>
</reference>
<dbReference type="InParanoid" id="H2ZJR8"/>
<name>H2ZJR8_CIOSA</name>
<dbReference type="HOGENOM" id="CLU_640851_0_0_1"/>
<reference evidence="2" key="2">
    <citation type="submission" date="2025-08" db="UniProtKB">
        <authorList>
            <consortium name="Ensembl"/>
        </authorList>
    </citation>
    <scope>IDENTIFICATION</scope>
</reference>
<evidence type="ECO:0000313" key="2">
    <source>
        <dbReference type="Ensembl" id="ENSCSAVP00000017834.1"/>
    </source>
</evidence>
<dbReference type="GO" id="GO:0005879">
    <property type="term" value="C:axonemal microtubule"/>
    <property type="evidence" value="ECO:0007669"/>
    <property type="project" value="TreeGrafter"/>
</dbReference>
<keyword evidence="3" id="KW-1185">Reference proteome</keyword>
<reference evidence="3" key="1">
    <citation type="submission" date="2003-08" db="EMBL/GenBank/DDBJ databases">
        <authorList>
            <person name="Birren B."/>
            <person name="Nusbaum C."/>
            <person name="Abebe A."/>
            <person name="Abouelleil A."/>
            <person name="Adekoya E."/>
            <person name="Ait-zahra M."/>
            <person name="Allen N."/>
            <person name="Allen T."/>
            <person name="An P."/>
            <person name="Anderson M."/>
            <person name="Anderson S."/>
            <person name="Arachchi H."/>
            <person name="Armbruster J."/>
            <person name="Bachantsang P."/>
            <person name="Baldwin J."/>
            <person name="Barry A."/>
            <person name="Bayul T."/>
            <person name="Blitshsteyn B."/>
            <person name="Bloom T."/>
            <person name="Blye J."/>
            <person name="Boguslavskiy L."/>
            <person name="Borowsky M."/>
            <person name="Boukhgalter B."/>
            <person name="Brunache A."/>
            <person name="Butler J."/>
            <person name="Calixte N."/>
            <person name="Calvo S."/>
            <person name="Camarata J."/>
            <person name="Campo K."/>
            <person name="Chang J."/>
            <person name="Cheshatsang Y."/>
            <person name="Citroen M."/>
            <person name="Collymore A."/>
            <person name="Considine T."/>
            <person name="Cook A."/>
            <person name="Cooke P."/>
            <person name="Corum B."/>
            <person name="Cuomo C."/>
            <person name="David R."/>
            <person name="Dawoe T."/>
            <person name="Degray S."/>
            <person name="Dodge S."/>
            <person name="Dooley K."/>
            <person name="Dorje P."/>
            <person name="Dorjee K."/>
            <person name="Dorris L."/>
            <person name="Duffey N."/>
            <person name="Dupes A."/>
            <person name="Elkins T."/>
            <person name="Engels R."/>
            <person name="Erickson J."/>
            <person name="Farina A."/>
            <person name="Faro S."/>
            <person name="Ferreira P."/>
            <person name="Fischer H."/>
            <person name="Fitzgerald M."/>
            <person name="Foley K."/>
            <person name="Gage D."/>
            <person name="Galagan J."/>
            <person name="Gearin G."/>
            <person name="Gnerre S."/>
            <person name="Gnirke A."/>
            <person name="Goyette A."/>
            <person name="Graham J."/>
            <person name="Grandbois E."/>
            <person name="Gyaltsen K."/>
            <person name="Hafez N."/>
            <person name="Hagopian D."/>
            <person name="Hagos B."/>
            <person name="Hall J."/>
            <person name="Hatcher B."/>
            <person name="Heller A."/>
            <person name="Higgins H."/>
            <person name="Honan T."/>
            <person name="Horn A."/>
            <person name="Houde N."/>
            <person name="Hughes L."/>
            <person name="Hulme W."/>
            <person name="Husby E."/>
            <person name="Iliev I."/>
            <person name="Jaffe D."/>
            <person name="Jones C."/>
            <person name="Kamal M."/>
            <person name="Kamat A."/>
            <person name="Kamvysselis M."/>
            <person name="Karlsson E."/>
            <person name="Kells C."/>
            <person name="Kieu A."/>
            <person name="Kisner P."/>
            <person name="Kodira C."/>
            <person name="Kulbokas E."/>
            <person name="Labutti K."/>
            <person name="Lama D."/>
            <person name="Landers T."/>
            <person name="Leger J."/>
            <person name="Levine S."/>
            <person name="Lewis D."/>
            <person name="Lewis T."/>
            <person name="Lindblad-toh K."/>
            <person name="Liu X."/>
            <person name="Lokyitsang T."/>
            <person name="Lokyitsang Y."/>
            <person name="Lucien O."/>
            <person name="Lui A."/>
            <person name="Ma L.J."/>
            <person name="Mabbitt R."/>
            <person name="Macdonald J."/>
            <person name="Maclean C."/>
            <person name="Major J."/>
            <person name="Manning J."/>
            <person name="Marabella R."/>
            <person name="Maru K."/>
            <person name="Matthews C."/>
            <person name="Mauceli E."/>
            <person name="Mccarthy M."/>
            <person name="Mcdonough S."/>
            <person name="Mcghee T."/>
            <person name="Meldrim J."/>
            <person name="Meneus L."/>
            <person name="Mesirov J."/>
            <person name="Mihalev A."/>
            <person name="Mihova T."/>
            <person name="Mikkelsen T."/>
            <person name="Mlenga V."/>
            <person name="Moru K."/>
            <person name="Mozes J."/>
            <person name="Mulrain L."/>
            <person name="Munson G."/>
            <person name="Naylor J."/>
            <person name="Newes C."/>
            <person name="Nguyen C."/>
            <person name="Nguyen N."/>
            <person name="Nguyen T."/>
            <person name="Nicol R."/>
            <person name="Nielsen C."/>
            <person name="Nizzari M."/>
            <person name="Norbu C."/>
            <person name="Norbu N."/>
            <person name="O'donnell P."/>
            <person name="Okoawo O."/>
            <person name="O'leary S."/>
            <person name="Omotosho B."/>
            <person name="O'neill K."/>
            <person name="Osman S."/>
            <person name="Parker S."/>
            <person name="Perrin D."/>
            <person name="Phunkhang P."/>
            <person name="Piqani B."/>
            <person name="Purcell S."/>
            <person name="Rachupka T."/>
            <person name="Ramasamy U."/>
            <person name="Rameau R."/>
            <person name="Ray V."/>
            <person name="Raymond C."/>
            <person name="Retta R."/>
            <person name="Richardson S."/>
            <person name="Rise C."/>
            <person name="Rodriguez J."/>
            <person name="Rogers J."/>
            <person name="Rogov P."/>
            <person name="Rutman M."/>
            <person name="Schupbach R."/>
            <person name="Seaman C."/>
            <person name="Settipalli S."/>
            <person name="Sharpe T."/>
            <person name="Sheridan J."/>
            <person name="Sherpa N."/>
            <person name="Shi J."/>
            <person name="Smirnov S."/>
            <person name="Smith C."/>
            <person name="Sougnez C."/>
            <person name="Spencer B."/>
            <person name="Stalker J."/>
            <person name="Stange-thomann N."/>
            <person name="Stavropoulos S."/>
            <person name="Stetson K."/>
            <person name="Stone C."/>
            <person name="Stone S."/>
            <person name="Stubbs M."/>
            <person name="Talamas J."/>
            <person name="Tchuinga P."/>
            <person name="Tenzing P."/>
            <person name="Tesfaye S."/>
            <person name="Theodore J."/>
            <person name="Thoulutsang Y."/>
            <person name="Topham K."/>
            <person name="Towey S."/>
            <person name="Tsamla T."/>
            <person name="Tsomo N."/>
            <person name="Vallee D."/>
            <person name="Vassiliev H."/>
            <person name="Venkataraman V."/>
            <person name="Vinson J."/>
            <person name="Vo A."/>
            <person name="Wade C."/>
            <person name="Wang S."/>
            <person name="Wangchuk T."/>
            <person name="Wangdi T."/>
            <person name="Whittaker C."/>
            <person name="Wilkinson J."/>
            <person name="Wu Y."/>
            <person name="Wyman D."/>
            <person name="Yadav S."/>
            <person name="Yang S."/>
            <person name="Yang X."/>
            <person name="Yeager S."/>
            <person name="Yee E."/>
            <person name="Young G."/>
            <person name="Zainoun J."/>
            <person name="Zembeck L."/>
            <person name="Zimmer A."/>
            <person name="Zody M."/>
            <person name="Lander E."/>
        </authorList>
    </citation>
    <scope>NUCLEOTIDE SEQUENCE [LARGE SCALE GENOMIC DNA]</scope>
</reference>
<dbReference type="GO" id="GO:0005814">
    <property type="term" value="C:centriole"/>
    <property type="evidence" value="ECO:0007669"/>
    <property type="project" value="TreeGrafter"/>
</dbReference>
<proteinExistence type="inferred from homology"/>
<dbReference type="Proteomes" id="UP000007875">
    <property type="component" value="Unassembled WGS sequence"/>
</dbReference>
<protein>
    <submittedName>
        <fullName evidence="2">Uncharacterized protein</fullName>
    </submittedName>
</protein>
<dbReference type="PANTHER" id="PTHR31516:SF17">
    <property type="entry name" value="STABILIZER OF AXONEMAL MICROTUBULES 2"/>
    <property type="match status" value="1"/>
</dbReference>
<dbReference type="GO" id="GO:0036064">
    <property type="term" value="C:ciliary basal body"/>
    <property type="evidence" value="ECO:0007669"/>
    <property type="project" value="TreeGrafter"/>
</dbReference>
<dbReference type="OMA" id="THMADYT"/>
<dbReference type="Ensembl" id="ENSCSAVT00000018028.1">
    <property type="protein sequence ID" value="ENSCSAVP00000017834.1"/>
    <property type="gene ID" value="ENSCSAVG00000010496.1"/>
</dbReference>
<dbReference type="InterPro" id="IPR033336">
    <property type="entry name" value="SAXO1/2"/>
</dbReference>
<evidence type="ECO:0000313" key="3">
    <source>
        <dbReference type="Proteomes" id="UP000007875"/>
    </source>
</evidence>